<dbReference type="EMBL" id="KV921309">
    <property type="protein sequence ID" value="ORE19499.1"/>
    <property type="molecule type" value="Genomic_DNA"/>
</dbReference>
<gene>
    <name evidence="1" type="ORF">BCV71DRAFT_160749</name>
</gene>
<evidence type="ECO:0000313" key="2">
    <source>
        <dbReference type="Proteomes" id="UP000242381"/>
    </source>
</evidence>
<dbReference type="Proteomes" id="UP000242381">
    <property type="component" value="Unassembled WGS sequence"/>
</dbReference>
<name>A0A1X0S5N7_RHIZD</name>
<accession>A0A1X0S5N7</accession>
<sequence length="105" mass="11286">TSFNISNVDGVTPTPLVYNISGEPSDIRNMTTTVNGSVTFTLSYLSPSPTSFIFTHYPTHTKGLNTSAVSSMRPSQSAPLPDDTIGKYGHLHVSSAPKQTLSWLL</sequence>
<protein>
    <submittedName>
        <fullName evidence="1">Uncharacterized protein</fullName>
    </submittedName>
</protein>
<evidence type="ECO:0000313" key="1">
    <source>
        <dbReference type="EMBL" id="ORE19499.1"/>
    </source>
</evidence>
<reference evidence="1 2" key="1">
    <citation type="journal article" date="2016" name="Proc. Natl. Acad. Sci. U.S.A.">
        <title>Lipid metabolic changes in an early divergent fungus govern the establishment of a mutualistic symbiosis with endobacteria.</title>
        <authorList>
            <person name="Lastovetsky O.A."/>
            <person name="Gaspar M.L."/>
            <person name="Mondo S.J."/>
            <person name="LaButti K.M."/>
            <person name="Sandor L."/>
            <person name="Grigoriev I.V."/>
            <person name="Henry S.A."/>
            <person name="Pawlowska T.E."/>
        </authorList>
    </citation>
    <scope>NUCLEOTIDE SEQUENCE [LARGE SCALE GENOMIC DNA]</scope>
    <source>
        <strain evidence="1 2">ATCC 11559</strain>
    </source>
</reference>
<dbReference type="VEuPathDB" id="FungiDB:BCV72DRAFT_189369"/>
<dbReference type="AlphaFoldDB" id="A0A1X0S5N7"/>
<proteinExistence type="predicted"/>
<feature type="non-terminal residue" evidence="1">
    <location>
        <position position="1"/>
    </location>
</feature>
<organism evidence="1 2">
    <name type="scientific">Rhizopus microsporus</name>
    <dbReference type="NCBI Taxonomy" id="58291"/>
    <lineage>
        <taxon>Eukaryota</taxon>
        <taxon>Fungi</taxon>
        <taxon>Fungi incertae sedis</taxon>
        <taxon>Mucoromycota</taxon>
        <taxon>Mucoromycotina</taxon>
        <taxon>Mucoromycetes</taxon>
        <taxon>Mucorales</taxon>
        <taxon>Mucorineae</taxon>
        <taxon>Rhizopodaceae</taxon>
        <taxon>Rhizopus</taxon>
    </lineage>
</organism>
<feature type="non-terminal residue" evidence="1">
    <location>
        <position position="105"/>
    </location>
</feature>
<dbReference type="OMA" id="HYPTHTK"/>